<dbReference type="AlphaFoldDB" id="A0AAJ8BP62"/>
<dbReference type="RefSeq" id="XP_059599730.1">
    <property type="nucleotide sequence ID" value="XM_059750862.1"/>
</dbReference>
<reference evidence="2" key="1">
    <citation type="submission" date="2025-02" db="EMBL/GenBank/DDBJ databases">
        <authorList>
            <consortium name="NCBI Genome Project"/>
        </authorList>
    </citation>
    <scope>NUCLEOTIDE SEQUENCE</scope>
</reference>
<accession>A0AAJ8BP62</accession>
<organism evidence="2">
    <name type="scientific">Aspergillus niger</name>
    <dbReference type="NCBI Taxonomy" id="5061"/>
    <lineage>
        <taxon>Eukaryota</taxon>
        <taxon>Fungi</taxon>
        <taxon>Dikarya</taxon>
        <taxon>Ascomycota</taxon>
        <taxon>Pezizomycotina</taxon>
        <taxon>Eurotiomycetes</taxon>
        <taxon>Eurotiomycetidae</taxon>
        <taxon>Eurotiales</taxon>
        <taxon>Aspergillaceae</taxon>
        <taxon>Aspergillus</taxon>
        <taxon>Aspergillus subgen. Circumdati</taxon>
    </lineage>
</organism>
<evidence type="ECO:0000313" key="2">
    <source>
        <dbReference type="RefSeq" id="XP_059599730.1"/>
    </source>
</evidence>
<name>A0AAJ8BP62_ASPNG</name>
<dbReference type="KEGG" id="ang:An01g10040"/>
<dbReference type="GeneID" id="84590060"/>
<protein>
    <submittedName>
        <fullName evidence="2">Uncharacterized protein</fullName>
    </submittedName>
</protein>
<gene>
    <name evidence="2" type="ORF">An01g10040</name>
</gene>
<feature type="region of interest" description="Disordered" evidence="1">
    <location>
        <begin position="31"/>
        <end position="56"/>
    </location>
</feature>
<proteinExistence type="predicted"/>
<dbReference type="VEuPathDB" id="FungiDB:An01g10040"/>
<sequence length="71" mass="7938">MKREKSRVEWQAGVAPRDPEADRYCIRGTGTRISGVGRSEAGNPTDMSAELEEPQHLQSKTPLVFKKVLQL</sequence>
<evidence type="ECO:0000256" key="1">
    <source>
        <dbReference type="SAM" id="MobiDB-lite"/>
    </source>
</evidence>
<reference evidence="2" key="2">
    <citation type="submission" date="2025-08" db="UniProtKB">
        <authorList>
            <consortium name="RefSeq"/>
        </authorList>
    </citation>
    <scope>IDENTIFICATION</scope>
</reference>